<gene>
    <name evidence="2" type="ORF">OSO01_08660</name>
</gene>
<keyword evidence="1" id="KW-0812">Transmembrane</keyword>
<feature type="transmembrane region" description="Helical" evidence="1">
    <location>
        <begin position="139"/>
        <end position="160"/>
    </location>
</feature>
<name>A0A511ZFB4_9BACI</name>
<keyword evidence="1" id="KW-0472">Membrane</keyword>
<evidence type="ECO:0000256" key="1">
    <source>
        <dbReference type="SAM" id="Phobius"/>
    </source>
</evidence>
<feature type="transmembrane region" description="Helical" evidence="1">
    <location>
        <begin position="180"/>
        <end position="199"/>
    </location>
</feature>
<accession>A0A511ZFB4</accession>
<evidence type="ECO:0000313" key="3">
    <source>
        <dbReference type="Proteomes" id="UP000321558"/>
    </source>
</evidence>
<protein>
    <submittedName>
        <fullName evidence="2">Uncharacterized protein</fullName>
    </submittedName>
</protein>
<dbReference type="AlphaFoldDB" id="A0A511ZFB4"/>
<evidence type="ECO:0000313" key="2">
    <source>
        <dbReference type="EMBL" id="GEN86127.1"/>
    </source>
</evidence>
<keyword evidence="3" id="KW-1185">Reference proteome</keyword>
<keyword evidence="1" id="KW-1133">Transmembrane helix</keyword>
<organism evidence="2 3">
    <name type="scientific">Oceanobacillus sojae</name>
    <dbReference type="NCBI Taxonomy" id="582851"/>
    <lineage>
        <taxon>Bacteria</taxon>
        <taxon>Bacillati</taxon>
        <taxon>Bacillota</taxon>
        <taxon>Bacilli</taxon>
        <taxon>Bacillales</taxon>
        <taxon>Bacillaceae</taxon>
        <taxon>Oceanobacillus</taxon>
    </lineage>
</organism>
<dbReference type="STRING" id="582851.GCA_900162665_04317"/>
<reference evidence="2 3" key="1">
    <citation type="submission" date="2019-07" db="EMBL/GenBank/DDBJ databases">
        <title>Whole genome shotgun sequence of Oceanobacillus sojae NBRC 105379.</title>
        <authorList>
            <person name="Hosoyama A."/>
            <person name="Uohara A."/>
            <person name="Ohji S."/>
            <person name="Ichikawa N."/>
        </authorList>
    </citation>
    <scope>NUCLEOTIDE SEQUENCE [LARGE SCALE GENOMIC DNA]</scope>
    <source>
        <strain evidence="2 3">NBRC 105379</strain>
    </source>
</reference>
<dbReference type="OrthoDB" id="2716688at2"/>
<comment type="caution">
    <text evidence="2">The sequence shown here is derived from an EMBL/GenBank/DDBJ whole genome shotgun (WGS) entry which is preliminary data.</text>
</comment>
<sequence>MLRFFKSKRRQKAIKKVKDGDGHALKPFRFYEVFYRSLFYIKLREDDGEMHTYAVHVDYFDENESIDLYRDGKHHAKAANPAFFPVPGGIIEVATTTYGLKRIHYVTEDEQEFVLSPDRRSAEGLRVRLDAKFPEISSIIGKLAVIILLISIILGLPQLAAMISQLPIIEERWGSFTSPIILPAWMNTTLLVAGTIAAIERALTLKNHWLIDMETSWWDD</sequence>
<dbReference type="RefSeq" id="WP_147209041.1">
    <property type="nucleotide sequence ID" value="NZ_BJYM01000003.1"/>
</dbReference>
<dbReference type="EMBL" id="BJYM01000003">
    <property type="protein sequence ID" value="GEN86127.1"/>
    <property type="molecule type" value="Genomic_DNA"/>
</dbReference>
<proteinExistence type="predicted"/>
<dbReference type="Proteomes" id="UP000321558">
    <property type="component" value="Unassembled WGS sequence"/>
</dbReference>